<dbReference type="AlphaFoldDB" id="A0A1A3NSS0"/>
<dbReference type="Proteomes" id="UP000093928">
    <property type="component" value="Unassembled WGS sequence"/>
</dbReference>
<dbReference type="SUPFAM" id="SSF51905">
    <property type="entry name" value="FAD/NAD(P)-binding domain"/>
    <property type="match status" value="1"/>
</dbReference>
<dbReference type="EMBL" id="LZLS01000162">
    <property type="protein sequence ID" value="OBK24094.1"/>
    <property type="molecule type" value="Genomic_DNA"/>
</dbReference>
<sequence length="529" mass="55934">MTRSRVTSVSGYDVVVVGGGHNGLVAAAYLARAGLRVRLLERLPQIGGATISAQLFEGVDVRLSRYSYLVSLLPSRILEDLGAQVQLAKRPYASYTPDPATAGRTGLLAGSTFASIGATADAHRFDEFYRRCGLVTRPLWPTLLEPLRTREQARALVLAGGDPAAAAAWTAMVDKPIGQAITEAVDNDLVRGVIATDALVGTFARLDDPSLLQNICFLYHLIGGGTGDWNVPIGGMGAVSSALAAAAVRHGAEITTDAEVFAISPDGEVRYRGHGDEHSVRGRFVLSGVGPAVLAELLGDPPRAVAPGPQVKVNMVLRRLPRLRDEHVRPEQAFAGTFHVNETWSQLDAAYLSAVGGRLPDPLPCEAYCHSLTDPSIVSPELPGVQTMTVFGFHTPHSIFGRADPAALRAQLTDAVLASLNSVLAEPIQDVLWPDAHGRPCLETTTTLDLEQRLGMRAGNIFHGALSWPFAEDGEALDTPARQWGVATEHDRIMLCGSGARRGGAVSGIGGHNAAMAVLASLARTDGGN</sequence>
<protein>
    <recommendedName>
        <fullName evidence="3">FAD-dependent oxidoreductase</fullName>
    </recommendedName>
</protein>
<evidence type="ECO:0000313" key="1">
    <source>
        <dbReference type="EMBL" id="OBK24094.1"/>
    </source>
</evidence>
<dbReference type="Gene3D" id="3.50.50.60">
    <property type="entry name" value="FAD/NAD(P)-binding domain"/>
    <property type="match status" value="2"/>
</dbReference>
<dbReference type="PRINTS" id="PR00419">
    <property type="entry name" value="ADXRDTASE"/>
</dbReference>
<reference evidence="1 2" key="1">
    <citation type="submission" date="2016-06" db="EMBL/GenBank/DDBJ databases">
        <authorList>
            <person name="Kjaerup R.B."/>
            <person name="Dalgaard T.S."/>
            <person name="Juul-Madsen H.R."/>
        </authorList>
    </citation>
    <scope>NUCLEOTIDE SEQUENCE [LARGE SCALE GENOMIC DNA]</scope>
    <source>
        <strain evidence="1 2">1165133.8</strain>
    </source>
</reference>
<accession>A0A1A3NSS0</accession>
<dbReference type="PANTHER" id="PTHR10668:SF103">
    <property type="entry name" value="PYRIDINE NUCLEOTIDE-DISULFIDE OXIDOREDUCTASE DOMAIN-CONTAINING PROTEIN 2"/>
    <property type="match status" value="1"/>
</dbReference>
<dbReference type="OrthoDB" id="9774675at2"/>
<dbReference type="Pfam" id="PF13450">
    <property type="entry name" value="NAD_binding_8"/>
    <property type="match status" value="1"/>
</dbReference>
<name>A0A1A3NSS0_MYCAS</name>
<dbReference type="InterPro" id="IPR036188">
    <property type="entry name" value="FAD/NAD-bd_sf"/>
</dbReference>
<evidence type="ECO:0008006" key="3">
    <source>
        <dbReference type="Google" id="ProtNLM"/>
    </source>
</evidence>
<gene>
    <name evidence="1" type="ORF">A5634_04265</name>
</gene>
<comment type="caution">
    <text evidence="1">The sequence shown here is derived from an EMBL/GenBank/DDBJ whole genome shotgun (WGS) entry which is preliminary data.</text>
</comment>
<evidence type="ECO:0000313" key="2">
    <source>
        <dbReference type="Proteomes" id="UP000093928"/>
    </source>
</evidence>
<dbReference type="GO" id="GO:0005829">
    <property type="term" value="C:cytosol"/>
    <property type="evidence" value="ECO:0007669"/>
    <property type="project" value="TreeGrafter"/>
</dbReference>
<dbReference type="RefSeq" id="WP_065145349.1">
    <property type="nucleotide sequence ID" value="NZ_LZLS01000162.1"/>
</dbReference>
<dbReference type="PANTHER" id="PTHR10668">
    <property type="entry name" value="PHYTOENE DEHYDROGENASE"/>
    <property type="match status" value="1"/>
</dbReference>
<proteinExistence type="predicted"/>
<organism evidence="1 2">
    <name type="scientific">Mycobacterium asiaticum</name>
    <dbReference type="NCBI Taxonomy" id="1790"/>
    <lineage>
        <taxon>Bacteria</taxon>
        <taxon>Bacillati</taxon>
        <taxon>Actinomycetota</taxon>
        <taxon>Actinomycetes</taxon>
        <taxon>Mycobacteriales</taxon>
        <taxon>Mycobacteriaceae</taxon>
        <taxon>Mycobacterium</taxon>
    </lineage>
</organism>